<evidence type="ECO:0000256" key="6">
    <source>
        <dbReference type="ARBA" id="ARBA00023328"/>
    </source>
</evidence>
<dbReference type="Proteomes" id="UP000694541">
    <property type="component" value="Unplaced"/>
</dbReference>
<feature type="region of interest" description="Disordered" evidence="7">
    <location>
        <begin position="1"/>
        <end position="105"/>
    </location>
</feature>
<evidence type="ECO:0000313" key="9">
    <source>
        <dbReference type="Proteomes" id="UP000694541"/>
    </source>
</evidence>
<dbReference type="GO" id="GO:0005634">
    <property type="term" value="C:nucleus"/>
    <property type="evidence" value="ECO:0007669"/>
    <property type="project" value="UniProtKB-SubCell"/>
</dbReference>
<evidence type="ECO:0000256" key="3">
    <source>
        <dbReference type="ARBA" id="ARBA00016382"/>
    </source>
</evidence>
<dbReference type="GO" id="GO:0000775">
    <property type="term" value="C:chromosome, centromeric region"/>
    <property type="evidence" value="ECO:0007669"/>
    <property type="project" value="UniProtKB-SubCell"/>
</dbReference>
<evidence type="ECO:0000256" key="4">
    <source>
        <dbReference type="ARBA" id="ARBA00022454"/>
    </source>
</evidence>
<dbReference type="InterPro" id="IPR020987">
    <property type="entry name" value="Centromere_Cenp-M"/>
</dbReference>
<feature type="compositionally biased region" description="Basic residues" evidence="7">
    <location>
        <begin position="1"/>
        <end position="10"/>
    </location>
</feature>
<keyword evidence="9" id="KW-1185">Reference proteome</keyword>
<proteinExistence type="predicted"/>
<accession>A0A8B9M1N4</accession>
<comment type="subcellular location">
    <subcellularLocation>
        <location evidence="2">Chromosome</location>
        <location evidence="2">Centromere</location>
    </subcellularLocation>
    <subcellularLocation>
        <location evidence="1">Nucleus</location>
    </subcellularLocation>
</comment>
<evidence type="ECO:0000256" key="1">
    <source>
        <dbReference type="ARBA" id="ARBA00004123"/>
    </source>
</evidence>
<dbReference type="Pfam" id="PF11111">
    <property type="entry name" value="CENP-M"/>
    <property type="match status" value="1"/>
</dbReference>
<dbReference type="InterPro" id="IPR027417">
    <property type="entry name" value="P-loop_NTPase"/>
</dbReference>
<keyword evidence="4" id="KW-0158">Chromosome</keyword>
<reference evidence="8" key="2">
    <citation type="submission" date="2025-09" db="UniProtKB">
        <authorList>
            <consortium name="Ensembl"/>
        </authorList>
    </citation>
    <scope>IDENTIFICATION</scope>
</reference>
<evidence type="ECO:0000256" key="7">
    <source>
        <dbReference type="SAM" id="MobiDB-lite"/>
    </source>
</evidence>
<sequence>VRRCRRRRRPLPLPAPGPAVGARLPRSLRRRGPRLRGNGRASGATAAPAPPRPAPPRGDRPPAALGKGGRRGWPRPPAGRWGARGGAAPAGPRPRPPFSLPSAQLVGSDGGLQHRLAEAILREKKNFKISIHLATSLPLPPERDHLRPRIDLVAFMIDIKSKYSLKNVEASLAYVDDSFFLGKVCFLVTGVGRVNCCSVEMNAIQNLGEVYCSPVLFCELEVEGSQVATAQRLLRMLEICAGHVPGVSALSFSSLMRNCADD</sequence>
<reference evidence="8" key="1">
    <citation type="submission" date="2025-08" db="UniProtKB">
        <authorList>
            <consortium name="Ensembl"/>
        </authorList>
    </citation>
    <scope>IDENTIFICATION</scope>
</reference>
<dbReference type="PANTHER" id="PTHR34436">
    <property type="entry name" value="CENTROMERE PROTEIN M"/>
    <property type="match status" value="1"/>
</dbReference>
<dbReference type="Ensembl" id="ENSANIT00000001425.1">
    <property type="protein sequence ID" value="ENSANIP00000001392.1"/>
    <property type="gene ID" value="ENSANIG00000001021.1"/>
</dbReference>
<keyword evidence="6" id="KW-0137">Centromere</keyword>
<organism evidence="8 9">
    <name type="scientific">Accipiter nisus</name>
    <name type="common">Eurasian sparrowhawk</name>
    <dbReference type="NCBI Taxonomy" id="211598"/>
    <lineage>
        <taxon>Eukaryota</taxon>
        <taxon>Metazoa</taxon>
        <taxon>Chordata</taxon>
        <taxon>Craniata</taxon>
        <taxon>Vertebrata</taxon>
        <taxon>Euteleostomi</taxon>
        <taxon>Archelosauria</taxon>
        <taxon>Archosauria</taxon>
        <taxon>Dinosauria</taxon>
        <taxon>Saurischia</taxon>
        <taxon>Theropoda</taxon>
        <taxon>Coelurosauria</taxon>
        <taxon>Aves</taxon>
        <taxon>Neognathae</taxon>
        <taxon>Neoaves</taxon>
        <taxon>Telluraves</taxon>
        <taxon>Accipitrimorphae</taxon>
        <taxon>Accipitriformes</taxon>
        <taxon>Accipitridae</taxon>
        <taxon>Accipitrinae</taxon>
        <taxon>Accipiter</taxon>
    </lineage>
</organism>
<name>A0A8B9M1N4_9AVES</name>
<evidence type="ECO:0000256" key="2">
    <source>
        <dbReference type="ARBA" id="ARBA00004584"/>
    </source>
</evidence>
<feature type="compositionally biased region" description="Low complexity" evidence="7">
    <location>
        <begin position="35"/>
        <end position="47"/>
    </location>
</feature>
<evidence type="ECO:0000256" key="5">
    <source>
        <dbReference type="ARBA" id="ARBA00023242"/>
    </source>
</evidence>
<keyword evidence="5" id="KW-0539">Nucleus</keyword>
<dbReference type="AlphaFoldDB" id="A0A8B9M1N4"/>
<dbReference type="PANTHER" id="PTHR34436:SF1">
    <property type="entry name" value="CENTROMERE PROTEIN M"/>
    <property type="match status" value="1"/>
</dbReference>
<protein>
    <recommendedName>
        <fullName evidence="3">Centromere protein M</fullName>
    </recommendedName>
</protein>
<evidence type="ECO:0000313" key="8">
    <source>
        <dbReference type="Ensembl" id="ENSANIP00000001392.1"/>
    </source>
</evidence>
<dbReference type="Gene3D" id="3.40.50.300">
    <property type="entry name" value="P-loop containing nucleotide triphosphate hydrolases"/>
    <property type="match status" value="1"/>
</dbReference>
<feature type="compositionally biased region" description="Low complexity" evidence="7">
    <location>
        <begin position="78"/>
        <end position="90"/>
    </location>
</feature>